<dbReference type="PANTHER" id="PTHR45436:SF15">
    <property type="entry name" value="SENSOR HISTIDINE KINASE CUSS"/>
    <property type="match status" value="1"/>
</dbReference>
<evidence type="ECO:0000256" key="11">
    <source>
        <dbReference type="SAM" id="MobiDB-lite"/>
    </source>
</evidence>
<gene>
    <name evidence="15" type="ORF">CS062_15625</name>
</gene>
<keyword evidence="16" id="KW-1185">Reference proteome</keyword>
<dbReference type="SMART" id="SM00387">
    <property type="entry name" value="HATPase_c"/>
    <property type="match status" value="1"/>
</dbReference>
<dbReference type="PANTHER" id="PTHR45436">
    <property type="entry name" value="SENSOR HISTIDINE KINASE YKOH"/>
    <property type="match status" value="1"/>
</dbReference>
<feature type="region of interest" description="Disordered" evidence="11">
    <location>
        <begin position="457"/>
        <end position="483"/>
    </location>
</feature>
<dbReference type="SUPFAM" id="SSF47384">
    <property type="entry name" value="Homodimeric domain of signal transducing histidine kinase"/>
    <property type="match status" value="1"/>
</dbReference>
<dbReference type="SMART" id="SM00388">
    <property type="entry name" value="HisKA"/>
    <property type="match status" value="1"/>
</dbReference>
<dbReference type="AlphaFoldDB" id="A0A2G9C744"/>
<dbReference type="InterPro" id="IPR003661">
    <property type="entry name" value="HisK_dim/P_dom"/>
</dbReference>
<dbReference type="InterPro" id="IPR036097">
    <property type="entry name" value="HisK_dim/P_sf"/>
</dbReference>
<organism evidence="15 16">
    <name type="scientific">Roseateles chitinivorans</name>
    <dbReference type="NCBI Taxonomy" id="2917965"/>
    <lineage>
        <taxon>Bacteria</taxon>
        <taxon>Pseudomonadati</taxon>
        <taxon>Pseudomonadota</taxon>
        <taxon>Betaproteobacteria</taxon>
        <taxon>Burkholderiales</taxon>
        <taxon>Sphaerotilaceae</taxon>
        <taxon>Roseateles</taxon>
    </lineage>
</organism>
<dbReference type="EC" id="2.7.13.3" evidence="3"/>
<dbReference type="PROSITE" id="PS50109">
    <property type="entry name" value="HIS_KIN"/>
    <property type="match status" value="1"/>
</dbReference>
<keyword evidence="9" id="KW-0902">Two-component regulatory system</keyword>
<comment type="caution">
    <text evidence="15">The sequence shown here is derived from an EMBL/GenBank/DDBJ whole genome shotgun (WGS) entry which is preliminary data.</text>
</comment>
<keyword evidence="8 12" id="KW-1133">Transmembrane helix</keyword>
<evidence type="ECO:0000313" key="16">
    <source>
        <dbReference type="Proteomes" id="UP000231501"/>
    </source>
</evidence>
<evidence type="ECO:0000256" key="12">
    <source>
        <dbReference type="SAM" id="Phobius"/>
    </source>
</evidence>
<dbReference type="PROSITE" id="PS50885">
    <property type="entry name" value="HAMP"/>
    <property type="match status" value="1"/>
</dbReference>
<sequence>MGMRFRMWWPNSLRNRVLAVLGASMVLSALLVGLASTVLWEPFTRWVLRDQIEDNGDALARHMSFDAAGRPNGFDKAEIEPWIFESFRAEVLLRVVDANGRAIYSTDGETAVLTRDGKGFEPWRQSFTFTRRGVAMHGVTIPRDHAGKRLFVQFAVSDRMVLQMRESIGFDVLRQGMLALGATFVLVFFVTIHLVLRQALQPVREASSAARRIAPRTLDQRLPVTGQPRELRPLVEAFNAALDRLQGGFKTQQEFLSNAAHELKTPLALIRAQVELADASAWRDQILDDVDRVARQVQQLLLLAEASEPRNYRIEALDPQPAVREVFDFMERVASRHDVTLGLQLSPALRFWRADRGALFTLLKNLLENAIQHSPPGGVVTLGVSPDGFSVLDRGKGVAEEDLPRLFERFWRGVDRREQGAGLGLAICIEIAAAHGWRLSAHRRSPGLELRCDMVATTPAEPAPPPSEGPAGPPLRAPALDNSSPGLAAASGFQADYAQSMRRALF</sequence>
<evidence type="ECO:0000256" key="5">
    <source>
        <dbReference type="ARBA" id="ARBA00022679"/>
    </source>
</evidence>
<evidence type="ECO:0000256" key="8">
    <source>
        <dbReference type="ARBA" id="ARBA00022989"/>
    </source>
</evidence>
<keyword evidence="7 15" id="KW-0418">Kinase</keyword>
<feature type="compositionally biased region" description="Pro residues" evidence="11">
    <location>
        <begin position="461"/>
        <end position="476"/>
    </location>
</feature>
<dbReference type="GO" id="GO:0005886">
    <property type="term" value="C:plasma membrane"/>
    <property type="evidence" value="ECO:0007669"/>
    <property type="project" value="TreeGrafter"/>
</dbReference>
<feature type="domain" description="Histidine kinase" evidence="13">
    <location>
        <begin position="258"/>
        <end position="458"/>
    </location>
</feature>
<dbReference type="SUPFAM" id="SSF158472">
    <property type="entry name" value="HAMP domain-like"/>
    <property type="match status" value="1"/>
</dbReference>
<evidence type="ECO:0000256" key="1">
    <source>
        <dbReference type="ARBA" id="ARBA00000085"/>
    </source>
</evidence>
<dbReference type="CDD" id="cd00082">
    <property type="entry name" value="HisKA"/>
    <property type="match status" value="1"/>
</dbReference>
<dbReference type="Pfam" id="PF00512">
    <property type="entry name" value="HisKA"/>
    <property type="match status" value="1"/>
</dbReference>
<evidence type="ECO:0000313" key="15">
    <source>
        <dbReference type="EMBL" id="PIM52238.1"/>
    </source>
</evidence>
<dbReference type="InterPro" id="IPR003660">
    <property type="entry name" value="HAMP_dom"/>
</dbReference>
<dbReference type="SMART" id="SM00304">
    <property type="entry name" value="HAMP"/>
    <property type="match status" value="1"/>
</dbReference>
<keyword evidence="6 12" id="KW-0812">Transmembrane</keyword>
<accession>A0A2G9C744</accession>
<dbReference type="Pfam" id="PF00672">
    <property type="entry name" value="HAMP"/>
    <property type="match status" value="1"/>
</dbReference>
<dbReference type="PRINTS" id="PR00344">
    <property type="entry name" value="BCTRLSENSOR"/>
</dbReference>
<dbReference type="CDD" id="cd06225">
    <property type="entry name" value="HAMP"/>
    <property type="match status" value="1"/>
</dbReference>
<evidence type="ECO:0000256" key="2">
    <source>
        <dbReference type="ARBA" id="ARBA00004141"/>
    </source>
</evidence>
<proteinExistence type="predicted"/>
<protein>
    <recommendedName>
        <fullName evidence="3">histidine kinase</fullName>
        <ecNumber evidence="3">2.7.13.3</ecNumber>
    </recommendedName>
</protein>
<keyword evidence="5" id="KW-0808">Transferase</keyword>
<feature type="transmembrane region" description="Helical" evidence="12">
    <location>
        <begin position="177"/>
        <end position="196"/>
    </location>
</feature>
<evidence type="ECO:0000256" key="3">
    <source>
        <dbReference type="ARBA" id="ARBA00012438"/>
    </source>
</evidence>
<dbReference type="Pfam" id="PF02518">
    <property type="entry name" value="HATPase_c"/>
    <property type="match status" value="1"/>
</dbReference>
<keyword evidence="10 12" id="KW-0472">Membrane</keyword>
<dbReference type="SUPFAM" id="SSF55874">
    <property type="entry name" value="ATPase domain of HSP90 chaperone/DNA topoisomerase II/histidine kinase"/>
    <property type="match status" value="1"/>
</dbReference>
<dbReference type="GO" id="GO:0000155">
    <property type="term" value="F:phosphorelay sensor kinase activity"/>
    <property type="evidence" value="ECO:0007669"/>
    <property type="project" value="InterPro"/>
</dbReference>
<dbReference type="Gene3D" id="1.10.287.130">
    <property type="match status" value="1"/>
</dbReference>
<evidence type="ECO:0000259" key="13">
    <source>
        <dbReference type="PROSITE" id="PS50109"/>
    </source>
</evidence>
<evidence type="ECO:0000259" key="14">
    <source>
        <dbReference type="PROSITE" id="PS50885"/>
    </source>
</evidence>
<name>A0A2G9C744_9BURK</name>
<dbReference type="InterPro" id="IPR004358">
    <property type="entry name" value="Sig_transdc_His_kin-like_C"/>
</dbReference>
<evidence type="ECO:0000256" key="4">
    <source>
        <dbReference type="ARBA" id="ARBA00022553"/>
    </source>
</evidence>
<dbReference type="InterPro" id="IPR003594">
    <property type="entry name" value="HATPase_dom"/>
</dbReference>
<evidence type="ECO:0000256" key="9">
    <source>
        <dbReference type="ARBA" id="ARBA00023012"/>
    </source>
</evidence>
<dbReference type="InterPro" id="IPR036890">
    <property type="entry name" value="HATPase_C_sf"/>
</dbReference>
<dbReference type="Gene3D" id="3.30.565.10">
    <property type="entry name" value="Histidine kinase-like ATPase, C-terminal domain"/>
    <property type="match status" value="1"/>
</dbReference>
<dbReference type="Proteomes" id="UP000231501">
    <property type="component" value="Unassembled WGS sequence"/>
</dbReference>
<feature type="domain" description="HAMP" evidence="14">
    <location>
        <begin position="197"/>
        <end position="250"/>
    </location>
</feature>
<dbReference type="InterPro" id="IPR005467">
    <property type="entry name" value="His_kinase_dom"/>
</dbReference>
<evidence type="ECO:0000256" key="10">
    <source>
        <dbReference type="ARBA" id="ARBA00023136"/>
    </source>
</evidence>
<evidence type="ECO:0000256" key="6">
    <source>
        <dbReference type="ARBA" id="ARBA00022692"/>
    </source>
</evidence>
<dbReference type="EMBL" id="PEOG01000042">
    <property type="protein sequence ID" value="PIM52238.1"/>
    <property type="molecule type" value="Genomic_DNA"/>
</dbReference>
<evidence type="ECO:0000256" key="7">
    <source>
        <dbReference type="ARBA" id="ARBA00022777"/>
    </source>
</evidence>
<comment type="subcellular location">
    <subcellularLocation>
        <location evidence="2">Membrane</location>
        <topology evidence="2">Multi-pass membrane protein</topology>
    </subcellularLocation>
</comment>
<comment type="catalytic activity">
    <reaction evidence="1">
        <text>ATP + protein L-histidine = ADP + protein N-phospho-L-histidine.</text>
        <dbReference type="EC" id="2.7.13.3"/>
    </reaction>
</comment>
<dbReference type="InterPro" id="IPR050428">
    <property type="entry name" value="TCS_sensor_his_kinase"/>
</dbReference>
<keyword evidence="4" id="KW-0597">Phosphoprotein</keyword>
<reference evidence="15 16" key="1">
    <citation type="submission" date="2017-11" db="EMBL/GenBank/DDBJ databases">
        <title>Draft genome sequence of Mitsuaria sp. HWN-4.</title>
        <authorList>
            <person name="Gundlapally S.R."/>
        </authorList>
    </citation>
    <scope>NUCLEOTIDE SEQUENCE [LARGE SCALE GENOMIC DNA]</scope>
    <source>
        <strain evidence="15 16">HWN-4</strain>
    </source>
</reference>